<keyword evidence="3" id="KW-0271">Exosome</keyword>
<dbReference type="GO" id="GO:0000177">
    <property type="term" value="C:cytoplasmic exosome (RNase complex)"/>
    <property type="evidence" value="ECO:0007669"/>
    <property type="project" value="TreeGrafter"/>
</dbReference>
<dbReference type="InterPro" id="IPR027408">
    <property type="entry name" value="PNPase/RNase_PH_dom_sf"/>
</dbReference>
<keyword evidence="6" id="KW-1185">Reference proteome</keyword>
<organism evidence="5 6">
    <name type="scientific">Funneliformis geosporum</name>
    <dbReference type="NCBI Taxonomy" id="1117311"/>
    <lineage>
        <taxon>Eukaryota</taxon>
        <taxon>Fungi</taxon>
        <taxon>Fungi incertae sedis</taxon>
        <taxon>Mucoromycota</taxon>
        <taxon>Glomeromycotina</taxon>
        <taxon>Glomeromycetes</taxon>
        <taxon>Glomerales</taxon>
        <taxon>Glomeraceae</taxon>
        <taxon>Funneliformis</taxon>
    </lineage>
</organism>
<dbReference type="GO" id="GO:0034475">
    <property type="term" value="P:U4 snRNA 3'-end processing"/>
    <property type="evidence" value="ECO:0007669"/>
    <property type="project" value="TreeGrafter"/>
</dbReference>
<dbReference type="InterPro" id="IPR020568">
    <property type="entry name" value="Ribosomal_Su5_D2-typ_SF"/>
</dbReference>
<dbReference type="GO" id="GO:0003723">
    <property type="term" value="F:RNA binding"/>
    <property type="evidence" value="ECO:0007669"/>
    <property type="project" value="TreeGrafter"/>
</dbReference>
<dbReference type="GO" id="GO:0016075">
    <property type="term" value="P:rRNA catabolic process"/>
    <property type="evidence" value="ECO:0007669"/>
    <property type="project" value="TreeGrafter"/>
</dbReference>
<proteinExistence type="predicted"/>
<sequence>SFIIERISSSDGTPVEINNCPLYGDKRVPEEFSFDWFELPLLLGNSSVLCSINGPAEVKLRDEKLDKATIDVLVRPLVDATAAINATTIALINAGIPMKDLVAAVSCVVNKDDKILLDPIAHRLIIL</sequence>
<comment type="subcellular location">
    <subcellularLocation>
        <location evidence="1">Nucleus</location>
    </subcellularLocation>
</comment>
<dbReference type="InterPro" id="IPR050080">
    <property type="entry name" value="RNase_PH"/>
</dbReference>
<dbReference type="GO" id="GO:0000176">
    <property type="term" value="C:nuclear exosome (RNase complex)"/>
    <property type="evidence" value="ECO:0007669"/>
    <property type="project" value="TreeGrafter"/>
</dbReference>
<evidence type="ECO:0000256" key="2">
    <source>
        <dbReference type="ARBA" id="ARBA00022552"/>
    </source>
</evidence>
<dbReference type="EMBL" id="CAMKVN010005354">
    <property type="protein sequence ID" value="CAI2188698.1"/>
    <property type="molecule type" value="Genomic_DNA"/>
</dbReference>
<dbReference type="PANTHER" id="PTHR11953">
    <property type="entry name" value="EXOSOME COMPLEX COMPONENT"/>
    <property type="match status" value="1"/>
</dbReference>
<keyword evidence="2" id="KW-0698">rRNA processing</keyword>
<evidence type="ECO:0000256" key="1">
    <source>
        <dbReference type="ARBA" id="ARBA00004123"/>
    </source>
</evidence>
<dbReference type="OrthoDB" id="27298at2759"/>
<accession>A0A9W4T0S5</accession>
<keyword evidence="4" id="KW-0539">Nucleus</keyword>
<evidence type="ECO:0000313" key="6">
    <source>
        <dbReference type="Proteomes" id="UP001153678"/>
    </source>
</evidence>
<dbReference type="GO" id="GO:0005730">
    <property type="term" value="C:nucleolus"/>
    <property type="evidence" value="ECO:0007669"/>
    <property type="project" value="TreeGrafter"/>
</dbReference>
<protein>
    <submittedName>
        <fullName evidence="5">1229_t:CDS:1</fullName>
    </submittedName>
</protein>
<dbReference type="GO" id="GO:0071028">
    <property type="term" value="P:nuclear mRNA surveillance"/>
    <property type="evidence" value="ECO:0007669"/>
    <property type="project" value="TreeGrafter"/>
</dbReference>
<evidence type="ECO:0000313" key="5">
    <source>
        <dbReference type="EMBL" id="CAI2188698.1"/>
    </source>
</evidence>
<dbReference type="Gene3D" id="3.30.230.70">
    <property type="entry name" value="GHMP Kinase, N-terminal domain"/>
    <property type="match status" value="2"/>
</dbReference>
<dbReference type="GO" id="GO:0006364">
    <property type="term" value="P:rRNA processing"/>
    <property type="evidence" value="ECO:0007669"/>
    <property type="project" value="UniProtKB-KW"/>
</dbReference>
<feature type="non-terminal residue" evidence="5">
    <location>
        <position position="1"/>
    </location>
</feature>
<comment type="caution">
    <text evidence="5">The sequence shown here is derived from an EMBL/GenBank/DDBJ whole genome shotgun (WGS) entry which is preliminary data.</text>
</comment>
<evidence type="ECO:0000256" key="3">
    <source>
        <dbReference type="ARBA" id="ARBA00022835"/>
    </source>
</evidence>
<dbReference type="PANTHER" id="PTHR11953:SF1">
    <property type="entry name" value="EXOSOME COMPLEX COMPONENT RRP46"/>
    <property type="match status" value="1"/>
</dbReference>
<name>A0A9W4T0S5_9GLOM</name>
<gene>
    <name evidence="5" type="ORF">FWILDA_LOCUS13710</name>
</gene>
<dbReference type="Proteomes" id="UP001153678">
    <property type="component" value="Unassembled WGS sequence"/>
</dbReference>
<dbReference type="SUPFAM" id="SSF54211">
    <property type="entry name" value="Ribosomal protein S5 domain 2-like"/>
    <property type="match status" value="1"/>
</dbReference>
<reference evidence="5" key="1">
    <citation type="submission" date="2022-08" db="EMBL/GenBank/DDBJ databases">
        <authorList>
            <person name="Kallberg Y."/>
            <person name="Tangrot J."/>
            <person name="Rosling A."/>
        </authorList>
    </citation>
    <scope>NUCLEOTIDE SEQUENCE</scope>
    <source>
        <strain evidence="5">Wild A</strain>
    </source>
</reference>
<dbReference type="GO" id="GO:0071051">
    <property type="term" value="P:poly(A)-dependent snoRNA 3'-end processing"/>
    <property type="evidence" value="ECO:0007669"/>
    <property type="project" value="TreeGrafter"/>
</dbReference>
<evidence type="ECO:0000256" key="4">
    <source>
        <dbReference type="ARBA" id="ARBA00023242"/>
    </source>
</evidence>
<dbReference type="AlphaFoldDB" id="A0A9W4T0S5"/>